<dbReference type="PANTHER" id="PTHR36919">
    <property type="entry name" value="BLR1215 PROTEIN"/>
    <property type="match status" value="1"/>
</dbReference>
<dbReference type="Gene3D" id="2.40.128.520">
    <property type="match status" value="1"/>
</dbReference>
<evidence type="ECO:0000313" key="3">
    <source>
        <dbReference type="EMBL" id="WGV17675.1"/>
    </source>
</evidence>
<organism evidence="3 4">
    <name type="scientific">Fuscovulum ytuae</name>
    <dbReference type="NCBI Taxonomy" id="3042299"/>
    <lineage>
        <taxon>Bacteria</taxon>
        <taxon>Pseudomonadati</taxon>
        <taxon>Pseudomonadota</taxon>
        <taxon>Alphaproteobacteria</taxon>
        <taxon>Rhodobacterales</taxon>
        <taxon>Paracoccaceae</taxon>
        <taxon>Fuscovulum</taxon>
    </lineage>
</organism>
<proteinExistence type="predicted"/>
<dbReference type="InterPro" id="IPR019223">
    <property type="entry name" value="DUF2147"/>
</dbReference>
<evidence type="ECO:0000256" key="1">
    <source>
        <dbReference type="SAM" id="SignalP"/>
    </source>
</evidence>
<keyword evidence="4" id="KW-1185">Reference proteome</keyword>
<feature type="domain" description="DUF2147" evidence="2">
    <location>
        <begin position="26"/>
        <end position="129"/>
    </location>
</feature>
<feature type="signal peptide" evidence="1">
    <location>
        <begin position="1"/>
        <end position="20"/>
    </location>
</feature>
<feature type="chain" id="PRO_5046133927" evidence="1">
    <location>
        <begin position="21"/>
        <end position="131"/>
    </location>
</feature>
<dbReference type="Pfam" id="PF09917">
    <property type="entry name" value="DUF2147"/>
    <property type="match status" value="1"/>
</dbReference>
<dbReference type="EMBL" id="CP124535">
    <property type="protein sequence ID" value="WGV17675.1"/>
    <property type="molecule type" value="Genomic_DNA"/>
</dbReference>
<sequence length="131" mass="14011">MKRMMMAVVMGLGLAGAAHAADPVEGIWKTKPDDNGNFGHIEIKPCGEAFCGTLIRAFDSSGAEVESPNVGKRIVWDMMAAGDGAYEDGKVWSPDRDKTYNSKMELNGNGLSVKGCVLGICRDGGTWTRVN</sequence>
<name>A0ABY8Q9Y0_9RHOB</name>
<accession>A0ABY8Q9Y0</accession>
<dbReference type="Proteomes" id="UP001230978">
    <property type="component" value="Chromosome"/>
</dbReference>
<reference evidence="3 4" key="1">
    <citation type="submission" date="2023-04" db="EMBL/GenBank/DDBJ databases">
        <title>YMD61, complete Genome.</title>
        <authorList>
            <person name="Zhang J."/>
        </authorList>
    </citation>
    <scope>NUCLEOTIDE SEQUENCE [LARGE SCALE GENOMIC DNA]</scope>
    <source>
        <strain evidence="3 4">YMD61</strain>
    </source>
</reference>
<dbReference type="PANTHER" id="PTHR36919:SF2">
    <property type="entry name" value="BLL6627 PROTEIN"/>
    <property type="match status" value="1"/>
</dbReference>
<dbReference type="RefSeq" id="WP_281469138.1">
    <property type="nucleotide sequence ID" value="NZ_CP124535.1"/>
</dbReference>
<protein>
    <submittedName>
        <fullName evidence="3">DUF2147 domain-containing protein</fullName>
    </submittedName>
</protein>
<gene>
    <name evidence="3" type="ORF">QF092_07810</name>
</gene>
<evidence type="ECO:0000259" key="2">
    <source>
        <dbReference type="Pfam" id="PF09917"/>
    </source>
</evidence>
<evidence type="ECO:0000313" key="4">
    <source>
        <dbReference type="Proteomes" id="UP001230978"/>
    </source>
</evidence>
<keyword evidence="1" id="KW-0732">Signal</keyword>